<dbReference type="Gene3D" id="3.40.605.10">
    <property type="entry name" value="Aldehyde Dehydrogenase, Chain A, domain 1"/>
    <property type="match status" value="1"/>
</dbReference>
<evidence type="ECO:0000256" key="6">
    <source>
        <dbReference type="PROSITE-ProRule" id="PRU10007"/>
    </source>
</evidence>
<keyword evidence="3" id="KW-0520">NAD</keyword>
<dbReference type="eggNOG" id="KOG2456">
    <property type="taxonomic scope" value="Eukaryota"/>
</dbReference>
<dbReference type="GO" id="GO:0006081">
    <property type="term" value="P:aldehyde metabolic process"/>
    <property type="evidence" value="ECO:0007669"/>
    <property type="project" value="InterPro"/>
</dbReference>
<keyword evidence="10" id="KW-1185">Reference proteome</keyword>
<evidence type="ECO:0000256" key="2">
    <source>
        <dbReference type="ARBA" id="ARBA00023002"/>
    </source>
</evidence>
<dbReference type="FunFam" id="3.40.605.10:FF:000004">
    <property type="entry name" value="Aldehyde dehydrogenase"/>
    <property type="match status" value="1"/>
</dbReference>
<name>W4K195_HETIT</name>
<feature type="active site" evidence="5 6">
    <location>
        <position position="217"/>
    </location>
</feature>
<dbReference type="InterPro" id="IPR016162">
    <property type="entry name" value="Ald_DH_N"/>
</dbReference>
<dbReference type="SUPFAM" id="SSF53720">
    <property type="entry name" value="ALDH-like"/>
    <property type="match status" value="1"/>
</dbReference>
<dbReference type="PIRSF" id="PIRSF036492">
    <property type="entry name" value="ALDH"/>
    <property type="match status" value="1"/>
</dbReference>
<evidence type="ECO:0000256" key="7">
    <source>
        <dbReference type="RuleBase" id="RU003345"/>
    </source>
</evidence>
<dbReference type="Pfam" id="PF00171">
    <property type="entry name" value="Aldedh"/>
    <property type="match status" value="1"/>
</dbReference>
<keyword evidence="2 4" id="KW-0560">Oxidoreductase</keyword>
<dbReference type="PROSITE" id="PS00687">
    <property type="entry name" value="ALDEHYDE_DEHYDR_GLU"/>
    <property type="match status" value="1"/>
</dbReference>
<proteinExistence type="inferred from homology"/>
<evidence type="ECO:0000313" key="10">
    <source>
        <dbReference type="Proteomes" id="UP000030671"/>
    </source>
</evidence>
<evidence type="ECO:0000256" key="5">
    <source>
        <dbReference type="PIRSR" id="PIRSR036492-1"/>
    </source>
</evidence>
<accession>W4K195</accession>
<dbReference type="InterPro" id="IPR015590">
    <property type="entry name" value="Aldehyde_DH_dom"/>
</dbReference>
<dbReference type="InterPro" id="IPR012394">
    <property type="entry name" value="Aldehyde_DH_NAD(P)"/>
</dbReference>
<dbReference type="RefSeq" id="XP_009548172.1">
    <property type="nucleotide sequence ID" value="XM_009549877.1"/>
</dbReference>
<dbReference type="GeneID" id="20666874"/>
<evidence type="ECO:0000256" key="1">
    <source>
        <dbReference type="ARBA" id="ARBA00009986"/>
    </source>
</evidence>
<gene>
    <name evidence="9" type="ORF">HETIRDRAFT_124446</name>
</gene>
<evidence type="ECO:0000313" key="9">
    <source>
        <dbReference type="EMBL" id="ETW79603.1"/>
    </source>
</evidence>
<dbReference type="OrthoDB" id="440325at2759"/>
<dbReference type="InParanoid" id="W4K195"/>
<dbReference type="GO" id="GO:0004029">
    <property type="term" value="F:aldehyde dehydrogenase (NAD+) activity"/>
    <property type="evidence" value="ECO:0007669"/>
    <property type="project" value="TreeGrafter"/>
</dbReference>
<sequence>MSLQHTPIAELDSIYETLQKTFRDGVARPLEWRKHQLYQLARMAQENSDAFAASMHADLGKPAMEAILGEIGPLVERSIISAQSLDEWAKPEPVPVPEWQQPWAPTLHKTPKGVVLIIAPWNYPMILSLQPLMGAIAAGCPAVIKPSEVCPTYSSLLASLLPRYLDQSAYRVVNGSVPEVSHLLKLKWDHIFYTGNGSVARIVSAAAAKHLTPVTLELGGKSPVLVDANCDLKLAAKRAFFGKTTNAGQICICPDYVILPRSAKDEFVAGLQDAYDTFYPEGALKSESFGSIVSKLHYDRLLDLQKRTRAKAVIGGKTDGRNRIEPTVYVDVEDDDSLMEGEIFGPLFPIVLVDDINEGIELINKRPHPLVLYAFTNDPKVKQALIDRTRSGTLIFNDTIQQLSVNEIPFTGIGESGQGYQILKYTYDGFTHLRASIDIPAESEPILSPRYAPYTPENIKLLTDATLNQPIPKSVYPKAEQNGKARY</sequence>
<evidence type="ECO:0000256" key="3">
    <source>
        <dbReference type="ARBA" id="ARBA00023027"/>
    </source>
</evidence>
<dbReference type="PANTHER" id="PTHR43570:SF16">
    <property type="entry name" value="ALDEHYDE DEHYDROGENASE TYPE III, ISOFORM Q"/>
    <property type="match status" value="1"/>
</dbReference>
<protein>
    <recommendedName>
        <fullName evidence="4">Aldehyde dehydrogenase</fullName>
    </recommendedName>
</protein>
<dbReference type="HOGENOM" id="CLU_005391_3_1_1"/>
<dbReference type="KEGG" id="hir:HETIRDRAFT_124446"/>
<dbReference type="PANTHER" id="PTHR43570">
    <property type="entry name" value="ALDEHYDE DEHYDROGENASE"/>
    <property type="match status" value="1"/>
</dbReference>
<dbReference type="InterPro" id="IPR016161">
    <property type="entry name" value="Ald_DH/histidinol_DH"/>
</dbReference>
<comment type="similarity">
    <text evidence="1 4 7">Belongs to the aldehyde dehydrogenase family.</text>
</comment>
<dbReference type="Proteomes" id="UP000030671">
    <property type="component" value="Unassembled WGS sequence"/>
</dbReference>
<dbReference type="STRING" id="747525.W4K195"/>
<feature type="active site" evidence="5">
    <location>
        <position position="251"/>
    </location>
</feature>
<dbReference type="EMBL" id="KI925460">
    <property type="protein sequence ID" value="ETW79603.1"/>
    <property type="molecule type" value="Genomic_DNA"/>
</dbReference>
<dbReference type="Gene3D" id="3.40.309.10">
    <property type="entry name" value="Aldehyde Dehydrogenase, Chain A, domain 2"/>
    <property type="match status" value="1"/>
</dbReference>
<dbReference type="InterPro" id="IPR016163">
    <property type="entry name" value="Ald_DH_C"/>
</dbReference>
<dbReference type="FunFam" id="3.40.309.10:FF:000003">
    <property type="entry name" value="Aldehyde dehydrogenase"/>
    <property type="match status" value="1"/>
</dbReference>
<dbReference type="InterPro" id="IPR029510">
    <property type="entry name" value="Ald_DH_CS_GLU"/>
</dbReference>
<evidence type="ECO:0000256" key="4">
    <source>
        <dbReference type="PIRNR" id="PIRNR036492"/>
    </source>
</evidence>
<reference evidence="9 10" key="1">
    <citation type="journal article" date="2012" name="New Phytol.">
        <title>Insight into trade-off between wood decay and parasitism from the genome of a fungal forest pathogen.</title>
        <authorList>
            <person name="Olson A."/>
            <person name="Aerts A."/>
            <person name="Asiegbu F."/>
            <person name="Belbahri L."/>
            <person name="Bouzid O."/>
            <person name="Broberg A."/>
            <person name="Canback B."/>
            <person name="Coutinho P.M."/>
            <person name="Cullen D."/>
            <person name="Dalman K."/>
            <person name="Deflorio G."/>
            <person name="van Diepen L.T."/>
            <person name="Dunand C."/>
            <person name="Duplessis S."/>
            <person name="Durling M."/>
            <person name="Gonthier P."/>
            <person name="Grimwood J."/>
            <person name="Fossdal C.G."/>
            <person name="Hansson D."/>
            <person name="Henrissat B."/>
            <person name="Hietala A."/>
            <person name="Himmelstrand K."/>
            <person name="Hoffmeister D."/>
            <person name="Hogberg N."/>
            <person name="James T.Y."/>
            <person name="Karlsson M."/>
            <person name="Kohler A."/>
            <person name="Kues U."/>
            <person name="Lee Y.H."/>
            <person name="Lin Y.C."/>
            <person name="Lind M."/>
            <person name="Lindquist E."/>
            <person name="Lombard V."/>
            <person name="Lucas S."/>
            <person name="Lunden K."/>
            <person name="Morin E."/>
            <person name="Murat C."/>
            <person name="Park J."/>
            <person name="Raffaello T."/>
            <person name="Rouze P."/>
            <person name="Salamov A."/>
            <person name="Schmutz J."/>
            <person name="Solheim H."/>
            <person name="Stahlberg J."/>
            <person name="Velez H."/>
            <person name="de Vries R.P."/>
            <person name="Wiebenga A."/>
            <person name="Woodward S."/>
            <person name="Yakovlev I."/>
            <person name="Garbelotto M."/>
            <person name="Martin F."/>
            <person name="Grigoriev I.V."/>
            <person name="Stenlid J."/>
        </authorList>
    </citation>
    <scope>NUCLEOTIDE SEQUENCE [LARGE SCALE GENOMIC DNA]</scope>
    <source>
        <strain evidence="9 10">TC 32-1</strain>
    </source>
</reference>
<dbReference type="GO" id="GO:0005737">
    <property type="term" value="C:cytoplasm"/>
    <property type="evidence" value="ECO:0007669"/>
    <property type="project" value="TreeGrafter"/>
</dbReference>
<evidence type="ECO:0000259" key="8">
    <source>
        <dbReference type="Pfam" id="PF00171"/>
    </source>
</evidence>
<dbReference type="AlphaFoldDB" id="W4K195"/>
<feature type="domain" description="Aldehyde dehydrogenase" evidence="8">
    <location>
        <begin position="9"/>
        <end position="434"/>
    </location>
</feature>
<organism evidence="9 10">
    <name type="scientific">Heterobasidion irregulare (strain TC 32-1)</name>
    <dbReference type="NCBI Taxonomy" id="747525"/>
    <lineage>
        <taxon>Eukaryota</taxon>
        <taxon>Fungi</taxon>
        <taxon>Dikarya</taxon>
        <taxon>Basidiomycota</taxon>
        <taxon>Agaricomycotina</taxon>
        <taxon>Agaricomycetes</taxon>
        <taxon>Russulales</taxon>
        <taxon>Bondarzewiaceae</taxon>
        <taxon>Heterobasidion</taxon>
        <taxon>Heterobasidion annosum species complex</taxon>
    </lineage>
</organism>